<dbReference type="Proteomes" id="UP000887576">
    <property type="component" value="Unplaced"/>
</dbReference>
<organism evidence="1 2">
    <name type="scientific">Panagrolaimus sp. JU765</name>
    <dbReference type="NCBI Taxonomy" id="591449"/>
    <lineage>
        <taxon>Eukaryota</taxon>
        <taxon>Metazoa</taxon>
        <taxon>Ecdysozoa</taxon>
        <taxon>Nematoda</taxon>
        <taxon>Chromadorea</taxon>
        <taxon>Rhabditida</taxon>
        <taxon>Tylenchina</taxon>
        <taxon>Panagrolaimomorpha</taxon>
        <taxon>Panagrolaimoidea</taxon>
        <taxon>Panagrolaimidae</taxon>
        <taxon>Panagrolaimus</taxon>
    </lineage>
</organism>
<name>A0AC34R837_9BILA</name>
<proteinExistence type="predicted"/>
<evidence type="ECO:0000313" key="2">
    <source>
        <dbReference type="WBParaSite" id="JU765_v2.g445.t1"/>
    </source>
</evidence>
<sequence>MPIFIIDGMLMLTISYWMIGLAPYFHRYLINIGIGILIEQCAASAGVMLSTSVSSYSIAISIAGPALTVLSLTGGLFVNVGELPGFISWTQYFSWFKYGFEALMINQWTGIQKHFIGPKHLTPSQIMNQYSFKLSNFWIDIGAMIGFILIFYLIGYIGLYIRVRRNR</sequence>
<dbReference type="WBParaSite" id="JU765_v2.g445.t1">
    <property type="protein sequence ID" value="JU765_v2.g445.t1"/>
    <property type="gene ID" value="JU765_v2.g445"/>
</dbReference>
<reference evidence="2" key="1">
    <citation type="submission" date="2022-11" db="UniProtKB">
        <authorList>
            <consortium name="WormBaseParasite"/>
        </authorList>
    </citation>
    <scope>IDENTIFICATION</scope>
</reference>
<accession>A0AC34R837</accession>
<protein>
    <submittedName>
        <fullName evidence="2">ABC-2 type transporter transmembrane domain-containing protein</fullName>
    </submittedName>
</protein>
<evidence type="ECO:0000313" key="1">
    <source>
        <dbReference type="Proteomes" id="UP000887576"/>
    </source>
</evidence>